<keyword evidence="13" id="KW-1185">Reference proteome</keyword>
<dbReference type="PROSITE" id="PS51384">
    <property type="entry name" value="FAD_FR"/>
    <property type="match status" value="1"/>
</dbReference>
<dbReference type="STRING" id="858893.H6C5Z4"/>
<dbReference type="SUPFAM" id="SSF52343">
    <property type="entry name" value="Ferredoxin reductase-like, C-terminal NADP-linked domain"/>
    <property type="match status" value="1"/>
</dbReference>
<feature type="domain" description="FAD-binding FR-type" evidence="11">
    <location>
        <begin position="83"/>
        <end position="195"/>
    </location>
</feature>
<dbReference type="InterPro" id="IPR008333">
    <property type="entry name" value="Cbr1-like_FAD-bd_dom"/>
</dbReference>
<dbReference type="Gene3D" id="2.40.30.10">
    <property type="entry name" value="Translation factors"/>
    <property type="match status" value="1"/>
</dbReference>
<comment type="similarity">
    <text evidence="3">Belongs to the flavoprotein pyridine nucleotide cytochrome reductase family.</text>
</comment>
<keyword evidence="5 8" id="KW-0274">FAD</keyword>
<keyword evidence="7 10" id="KW-0472">Membrane</keyword>
<comment type="cofactor">
    <cofactor evidence="1 8">
        <name>FAD</name>
        <dbReference type="ChEBI" id="CHEBI:57692"/>
    </cofactor>
</comment>
<feature type="binding site" evidence="8">
    <location>
        <position position="161"/>
    </location>
    <ligand>
        <name>FAD</name>
        <dbReference type="ChEBI" id="CHEBI:57692"/>
    </ligand>
</feature>
<evidence type="ECO:0000256" key="9">
    <source>
        <dbReference type="SAM" id="MobiDB-lite"/>
    </source>
</evidence>
<evidence type="ECO:0000256" key="4">
    <source>
        <dbReference type="ARBA" id="ARBA00022630"/>
    </source>
</evidence>
<evidence type="ECO:0000256" key="2">
    <source>
        <dbReference type="ARBA" id="ARBA00004370"/>
    </source>
</evidence>
<name>H6C5Z4_EXODN</name>
<evidence type="ECO:0000256" key="10">
    <source>
        <dbReference type="SAM" id="Phobius"/>
    </source>
</evidence>
<sequence length="402" mass="44809">MFARCSVRASSNLQNAPRWAPTSIRHCTTRWNSSTSSGSQPSPDAQGPSTTSRYASRRLIFVLCSGVGLIAAWQVYNLYAGDSSFVPFLLESKDRVSSTASIFHLKPKRANEDFERYNDAWRRGIWNVHFKQPQLQIVRAYTPLPPIADDSNTQRQELRFLIRNDPHGEVSSYLHRLPPGAEIEMRGPNMEYEISPDARQIVFLAGGTGIAPALQAAYALFEGNKTPSSGNEDHQKSKKIHILWANRLREDCLGGVSDPPPAEAVPPKPTWSGFLTKPKKKAPPPPPPGSQEQGLMVKELETLQKRYPGQVTVEYFVNAEDTWIDEDAVFRALSRLDDKLFSVGSAASQEQRQILISGPPGFIAYLAGPKEWRNGREQQGSVSRIVAHAISKNPHDVKVWKI</sequence>
<dbReference type="Gene3D" id="3.40.50.80">
    <property type="entry name" value="Nucleotide-binding domain of ferredoxin-NADP reductase (FNR) module"/>
    <property type="match status" value="1"/>
</dbReference>
<evidence type="ECO:0000313" key="12">
    <source>
        <dbReference type="EMBL" id="EHY59140.1"/>
    </source>
</evidence>
<dbReference type="GeneID" id="20311777"/>
<evidence type="ECO:0000256" key="3">
    <source>
        <dbReference type="ARBA" id="ARBA00006105"/>
    </source>
</evidence>
<dbReference type="RefSeq" id="XP_009159601.1">
    <property type="nucleotide sequence ID" value="XM_009161353.1"/>
</dbReference>
<dbReference type="eggNOG" id="KOG0534">
    <property type="taxonomic scope" value="Eukaryota"/>
</dbReference>
<accession>H6C5Z4</accession>
<keyword evidence="10" id="KW-1133">Transmembrane helix</keyword>
<dbReference type="OMA" id="GCLRFFI"/>
<evidence type="ECO:0000256" key="7">
    <source>
        <dbReference type="ARBA" id="ARBA00023136"/>
    </source>
</evidence>
<feature type="binding site" evidence="8">
    <location>
        <position position="170"/>
    </location>
    <ligand>
        <name>FAD</name>
        <dbReference type="ChEBI" id="CHEBI:57692"/>
    </ligand>
</feature>
<feature type="binding site" evidence="8">
    <location>
        <position position="171"/>
    </location>
    <ligand>
        <name>FAD</name>
        <dbReference type="ChEBI" id="CHEBI:57692"/>
    </ligand>
</feature>
<dbReference type="InterPro" id="IPR001834">
    <property type="entry name" value="CBR-like"/>
</dbReference>
<dbReference type="SUPFAM" id="SSF63380">
    <property type="entry name" value="Riboflavin synthase domain-like"/>
    <property type="match status" value="1"/>
</dbReference>
<dbReference type="InParanoid" id="H6C5Z4"/>
<dbReference type="Pfam" id="PF00970">
    <property type="entry name" value="FAD_binding_6"/>
    <property type="match status" value="1"/>
</dbReference>
<dbReference type="PANTHER" id="PTHR19370">
    <property type="entry name" value="NADH-CYTOCHROME B5 REDUCTASE"/>
    <property type="match status" value="1"/>
</dbReference>
<dbReference type="GO" id="GO:0016491">
    <property type="term" value="F:oxidoreductase activity"/>
    <property type="evidence" value="ECO:0007669"/>
    <property type="project" value="UniProtKB-KW"/>
</dbReference>
<evidence type="ECO:0000256" key="8">
    <source>
        <dbReference type="PIRSR" id="PIRSR601834-1"/>
    </source>
</evidence>
<dbReference type="EMBL" id="JH226135">
    <property type="protein sequence ID" value="EHY59140.1"/>
    <property type="molecule type" value="Genomic_DNA"/>
</dbReference>
<dbReference type="InterPro" id="IPR039261">
    <property type="entry name" value="FNR_nucleotide-bd"/>
</dbReference>
<evidence type="ECO:0000259" key="11">
    <source>
        <dbReference type="PROSITE" id="PS51384"/>
    </source>
</evidence>
<feature type="binding site" evidence="8">
    <location>
        <position position="139"/>
    </location>
    <ligand>
        <name>FAD</name>
        <dbReference type="ChEBI" id="CHEBI:57692"/>
    </ligand>
</feature>
<dbReference type="InterPro" id="IPR017927">
    <property type="entry name" value="FAD-bd_FR_type"/>
</dbReference>
<dbReference type="AlphaFoldDB" id="H6C5Z4"/>
<feature type="compositionally biased region" description="Pro residues" evidence="9">
    <location>
        <begin position="258"/>
        <end position="269"/>
    </location>
</feature>
<keyword evidence="4 8" id="KW-0285">Flavoprotein</keyword>
<evidence type="ECO:0000256" key="1">
    <source>
        <dbReference type="ARBA" id="ARBA00001974"/>
    </source>
</evidence>
<keyword evidence="10" id="KW-0812">Transmembrane</keyword>
<dbReference type="CDD" id="cd06183">
    <property type="entry name" value="cyt_b5_reduct_like"/>
    <property type="match status" value="1"/>
</dbReference>
<feature type="region of interest" description="Disordered" evidence="9">
    <location>
        <begin position="257"/>
        <end position="293"/>
    </location>
</feature>
<dbReference type="VEuPathDB" id="FungiDB:HMPREF1120_07138"/>
<reference evidence="12" key="1">
    <citation type="submission" date="2011-07" db="EMBL/GenBank/DDBJ databases">
        <title>The Genome Sequence of Exophiala (Wangiella) dermatitidis NIH/UT8656.</title>
        <authorList>
            <consortium name="The Broad Institute Genome Sequencing Platform"/>
            <person name="Cuomo C."/>
            <person name="Wang Z."/>
            <person name="Hunicke-Smith S."/>
            <person name="Szanislo P.J."/>
            <person name="Earl A."/>
            <person name="Young S.K."/>
            <person name="Zeng Q."/>
            <person name="Gargeya S."/>
            <person name="Fitzgerald M."/>
            <person name="Haas B."/>
            <person name="Abouelleil A."/>
            <person name="Alvarado L."/>
            <person name="Arachchi H.M."/>
            <person name="Berlin A."/>
            <person name="Brown A."/>
            <person name="Chapman S.B."/>
            <person name="Chen Z."/>
            <person name="Dunbar C."/>
            <person name="Freedman E."/>
            <person name="Gearin G."/>
            <person name="Gellesch M."/>
            <person name="Goldberg J."/>
            <person name="Griggs A."/>
            <person name="Gujja S."/>
            <person name="Heiman D."/>
            <person name="Howarth C."/>
            <person name="Larson L."/>
            <person name="Lui A."/>
            <person name="MacDonald P.J.P."/>
            <person name="Montmayeur A."/>
            <person name="Murphy C."/>
            <person name="Neiman D."/>
            <person name="Pearson M."/>
            <person name="Priest M."/>
            <person name="Roberts A."/>
            <person name="Saif S."/>
            <person name="Shea T."/>
            <person name="Shenoy N."/>
            <person name="Sisk P."/>
            <person name="Stolte C."/>
            <person name="Sykes S."/>
            <person name="Wortman J."/>
            <person name="Nusbaum C."/>
            <person name="Birren B."/>
        </authorList>
    </citation>
    <scope>NUCLEOTIDE SEQUENCE</scope>
    <source>
        <strain evidence="12">NIH/UT8656</strain>
    </source>
</reference>
<dbReference type="PANTHER" id="PTHR19370:SF189">
    <property type="entry name" value="CYTOCHROME C MITOCHONDRIAL IMPORT FACTOR CYC2"/>
    <property type="match status" value="1"/>
</dbReference>
<evidence type="ECO:0000313" key="13">
    <source>
        <dbReference type="Proteomes" id="UP000007304"/>
    </source>
</evidence>
<dbReference type="GO" id="GO:0005739">
    <property type="term" value="C:mitochondrion"/>
    <property type="evidence" value="ECO:0007669"/>
    <property type="project" value="TreeGrafter"/>
</dbReference>
<dbReference type="GO" id="GO:0016020">
    <property type="term" value="C:membrane"/>
    <property type="evidence" value="ECO:0007669"/>
    <property type="project" value="UniProtKB-SubCell"/>
</dbReference>
<dbReference type="Proteomes" id="UP000007304">
    <property type="component" value="Unassembled WGS sequence"/>
</dbReference>
<dbReference type="HOGENOM" id="CLU_003827_6_0_1"/>
<protein>
    <submittedName>
        <fullName evidence="12">Nitrate reductase (NADH)</fullName>
    </submittedName>
</protein>
<keyword evidence="6" id="KW-0560">Oxidoreductase</keyword>
<organism evidence="12 13">
    <name type="scientific">Exophiala dermatitidis (strain ATCC 34100 / CBS 525.76 / NIH/UT8656)</name>
    <name type="common">Black yeast</name>
    <name type="synonym">Wangiella dermatitidis</name>
    <dbReference type="NCBI Taxonomy" id="858893"/>
    <lineage>
        <taxon>Eukaryota</taxon>
        <taxon>Fungi</taxon>
        <taxon>Dikarya</taxon>
        <taxon>Ascomycota</taxon>
        <taxon>Pezizomycotina</taxon>
        <taxon>Eurotiomycetes</taxon>
        <taxon>Chaetothyriomycetidae</taxon>
        <taxon>Chaetothyriales</taxon>
        <taxon>Herpotrichiellaceae</taxon>
        <taxon>Exophiala</taxon>
    </lineage>
</organism>
<feature type="region of interest" description="Disordered" evidence="9">
    <location>
        <begin position="30"/>
        <end position="50"/>
    </location>
</feature>
<comment type="subcellular location">
    <subcellularLocation>
        <location evidence="2">Membrane</location>
    </subcellularLocation>
</comment>
<dbReference type="OrthoDB" id="432685at2759"/>
<gene>
    <name evidence="12" type="ORF">HMPREF1120_07138</name>
</gene>
<dbReference type="PRINTS" id="PR00406">
    <property type="entry name" value="CYTB5RDTASE"/>
</dbReference>
<proteinExistence type="inferred from homology"/>
<evidence type="ECO:0000256" key="5">
    <source>
        <dbReference type="ARBA" id="ARBA00022827"/>
    </source>
</evidence>
<feature type="binding site" evidence="8">
    <location>
        <position position="141"/>
    </location>
    <ligand>
        <name>FAD</name>
        <dbReference type="ChEBI" id="CHEBI:57692"/>
    </ligand>
</feature>
<dbReference type="InterPro" id="IPR017938">
    <property type="entry name" value="Riboflavin_synthase-like_b-brl"/>
</dbReference>
<feature type="compositionally biased region" description="Low complexity" evidence="9">
    <location>
        <begin position="33"/>
        <end position="42"/>
    </location>
</feature>
<feature type="transmembrane region" description="Helical" evidence="10">
    <location>
        <begin position="59"/>
        <end position="79"/>
    </location>
</feature>
<evidence type="ECO:0000256" key="6">
    <source>
        <dbReference type="ARBA" id="ARBA00023002"/>
    </source>
</evidence>